<comment type="caution">
    <text evidence="2">The sequence shown here is derived from an EMBL/GenBank/DDBJ whole genome shotgun (WGS) entry which is preliminary data.</text>
</comment>
<evidence type="ECO:0000313" key="2">
    <source>
        <dbReference type="EMBL" id="EJW02743.1"/>
    </source>
</evidence>
<evidence type="ECO:0000313" key="3">
    <source>
        <dbReference type="Proteomes" id="UP000003163"/>
    </source>
</evidence>
<feature type="region of interest" description="Disordered" evidence="1">
    <location>
        <begin position="1209"/>
        <end position="1262"/>
    </location>
</feature>
<dbReference type="VEuPathDB" id="MicrosporidiaDB:EDEG_02864"/>
<protein>
    <submittedName>
        <fullName evidence="2">Uncharacterized protein</fullName>
    </submittedName>
</protein>
<name>J8ZSV2_EDHAE</name>
<keyword evidence="3" id="KW-1185">Reference proteome</keyword>
<dbReference type="Proteomes" id="UP000003163">
    <property type="component" value="Unassembled WGS sequence"/>
</dbReference>
<dbReference type="EMBL" id="AFBI03000058">
    <property type="protein sequence ID" value="EJW02743.1"/>
    <property type="molecule type" value="Genomic_DNA"/>
</dbReference>
<sequence length="1486" mass="172817">MDNFYGNSSTPLKAAQNDGKAVSESTLRIAFLSVQKEEVFFTLYTFYNSKVFFKTVNFVASKWVYEIATIENGICLFKKEPLSVNGLLEREKYKDMHSSGFITPNGDNEDISIYENECTDERLKFPGKKDSNTGNNDEKDEFDVECNVYSKKSCNVDKENVASQNQKMQNMSRSMENFFTEKSQIGNNDFSCGYQFSLLVSHNSNIQSSIEIFLPMVDEIKSFKAYNNMVFLFCTNGTFKIEFVFRLNMVQKYFIERVNDHSSSFGDFYNNILFCASNKSDSLLYNVAFESKEVLIEDLIKFQDKKHVSNENIDKNSVNDCSQIDFIEDDKTLLVNDENLVKNEYFLEKLDQMELQAKNSFKETEELKKEDDFYKKNIPDDDICLDDYKDIFPIINYNISPEKPQQIVNKDERKKAYATKEEKNVYCSIFSDLYESKEQILCANLHKKDDVEKLNQPENKITTCQNNQKSQKNSLFDFIYETNKSILSDEKVDISSDINIKNENDFKKGNSVDINNTLNIKTKTLYNSDKDLKQQNAYIPVEKSLIKDINIVNKDEEKNIFENTLYQDDKKDIINSTECLQKSIDLNENNDKSANNLFAEIYTTKNNIQNDNNVENRVSMQTDLENNAILDPDMTINQTEDSKSMYSNQDNAKSVDFYDQIIDKAVKNESFHVCTEKNNKKQQKNIQDQKKDKNNLLETKETKKKFKINVLDNNNSSSNTILSELIPNCENLLPPCEKYSDLILPQETFQIIEKYSDDSSYFEDYKPLPKLKSLSDIQDDDLFYKKSTDCLQSGSTEDFDNTKEIKNISDSSFDNGINEYIDNVKNIDSFSNQPYKLFDSSNEEIISESNGKNNSLDQNTSYLVKEKSRDNLINDIEEKNSYTDQSFNNIKNYDNKTHKIYENKSLGSYENIHLHKLKNEENSECVIKDLVDENKLESRTKNKTKNEKNEKTLKGIDETSINAQENQIKKLENMFYQTDMSNDQFSKSKSPLSYFNNKKVNIGQSKSDNSNIKSFHSTNFNNFLVQNHKQRNYYTIDDKKKLKENVIDFLDIYTTKEASIPEIAEKNIPEILPVFENIYTTTDTSIIDTKCSKNTTKIISKKVIKNYSVDCLIKKDNIVVGVNRKRLFEFSDTFKIHLSGVVKIRGFNYLYKCGEIFCLSNVRKTIFGVVNDNKFVDIEIGKYLHEKNSLDMIEESKFSLFNTNNNDSEDFIDNNNHEDSNDNNKNDIAANDHHENTKLNDYENLRIDNGNNDNYKNKNNHESNFFNHKNNKKTIYDNKKDCKNNSIADLDHNDDTIFDNNRYHFHQKKTSECSKINLQLEYNFDKLDNTNVYRNCEDAENSANLSVKNTPDSKNNKNQISEICKLDLENKAYDSDSDIYDDLFDDTTIKTIVLDDQQKNNIENIKKNKLSNITISNNEKENQNDESPFDSCKTTDNNRKNFFSDNLQKTMADFSNNININNEKNNKNMYIDNKKIENNSICKEKK</sequence>
<accession>J8ZSV2</accession>
<evidence type="ECO:0000256" key="1">
    <source>
        <dbReference type="SAM" id="MobiDB-lite"/>
    </source>
</evidence>
<dbReference type="HOGENOM" id="CLU_249392_0_0_1"/>
<dbReference type="InParanoid" id="J8ZSV2"/>
<feature type="compositionally biased region" description="Basic and acidic residues" evidence="1">
    <location>
        <begin position="1215"/>
        <end position="1246"/>
    </location>
</feature>
<proteinExistence type="predicted"/>
<reference evidence="2 3" key="1">
    <citation type="submission" date="2011-08" db="EMBL/GenBank/DDBJ databases">
        <authorList>
            <person name="Liu Z.J."/>
            <person name="Shi F.L."/>
            <person name="Lu J.Q."/>
            <person name="Li M."/>
            <person name="Wang Z.L."/>
        </authorList>
    </citation>
    <scope>NUCLEOTIDE SEQUENCE [LARGE SCALE GENOMIC DNA]</scope>
    <source>
        <strain evidence="2 3">USNM 41457</strain>
    </source>
</reference>
<gene>
    <name evidence="2" type="ORF">EDEG_02864</name>
</gene>
<organism evidence="2 3">
    <name type="scientific">Edhazardia aedis (strain USNM 41457)</name>
    <name type="common">Microsporidian parasite</name>
    <dbReference type="NCBI Taxonomy" id="1003232"/>
    <lineage>
        <taxon>Eukaryota</taxon>
        <taxon>Fungi</taxon>
        <taxon>Fungi incertae sedis</taxon>
        <taxon>Microsporidia</taxon>
        <taxon>Edhazardia</taxon>
    </lineage>
</organism>
<feature type="region of interest" description="Disordered" evidence="1">
    <location>
        <begin position="676"/>
        <end position="697"/>
    </location>
</feature>
<feature type="compositionally biased region" description="Basic and acidic residues" evidence="1">
    <location>
        <begin position="687"/>
        <end position="697"/>
    </location>
</feature>
<reference evidence="3" key="2">
    <citation type="submission" date="2015-07" db="EMBL/GenBank/DDBJ databases">
        <title>Contrasting host-pathogen interactions and genome evolution in two generalist and specialist microsporidian pathogens of mosquitoes.</title>
        <authorList>
            <consortium name="The Broad Institute Genomics Platform"/>
            <consortium name="The Broad Institute Genome Sequencing Center for Infectious Disease"/>
            <person name="Cuomo C.A."/>
            <person name="Sanscrainte N.D."/>
            <person name="Goldberg J.M."/>
            <person name="Heiman D."/>
            <person name="Young S."/>
            <person name="Zeng Q."/>
            <person name="Becnel J.J."/>
            <person name="Birren B.W."/>
        </authorList>
    </citation>
    <scope>NUCLEOTIDE SEQUENCE [LARGE SCALE GENOMIC DNA]</scope>
    <source>
        <strain evidence="3">USNM 41457</strain>
    </source>
</reference>